<dbReference type="AlphaFoldDB" id="A0A9X3ERG9"/>
<protein>
    <submittedName>
        <fullName evidence="3">DUF2635 domain-containing protein</fullName>
    </submittedName>
</protein>
<gene>
    <name evidence="2" type="ORF">OV079_00115</name>
    <name evidence="3" type="ORF">OV079_23770</name>
</gene>
<dbReference type="EMBL" id="JAPNKE010000002">
    <property type="protein sequence ID" value="MCY1008521.1"/>
    <property type="molecule type" value="Genomic_DNA"/>
</dbReference>
<dbReference type="InterPro" id="IPR024400">
    <property type="entry name" value="DUF2635"/>
</dbReference>
<evidence type="ECO:0000313" key="2">
    <source>
        <dbReference type="EMBL" id="MCY1003996.1"/>
    </source>
</evidence>
<evidence type="ECO:0000313" key="3">
    <source>
        <dbReference type="EMBL" id="MCY1008521.1"/>
    </source>
</evidence>
<feature type="region of interest" description="Disordered" evidence="1">
    <location>
        <begin position="54"/>
        <end position="79"/>
    </location>
</feature>
<evidence type="ECO:0000313" key="4">
    <source>
        <dbReference type="Proteomes" id="UP001150924"/>
    </source>
</evidence>
<reference evidence="3" key="1">
    <citation type="submission" date="2022-11" db="EMBL/GenBank/DDBJ databases">
        <title>Minimal conservation of predation-associated metabolite biosynthetic gene clusters underscores biosynthetic potential of Myxococcota including descriptions for ten novel species: Archangium lansinium sp. nov., Myxococcus landrumus sp. nov., Nannocystis bai.</title>
        <authorList>
            <person name="Ahearne A."/>
            <person name="Stevens C."/>
            <person name="Phillips K."/>
        </authorList>
    </citation>
    <scope>NUCLEOTIDE SEQUENCE</scope>
    <source>
        <strain evidence="3">Na p29</strain>
    </source>
</reference>
<dbReference type="RefSeq" id="WP_267765521.1">
    <property type="nucleotide sequence ID" value="NZ_JAPNKE010000001.1"/>
</dbReference>
<accession>A0A9X3ERG9</accession>
<proteinExistence type="predicted"/>
<comment type="caution">
    <text evidence="3">The sequence shown here is derived from an EMBL/GenBank/DDBJ whole genome shotgun (WGS) entry which is preliminary data.</text>
</comment>
<dbReference type="Proteomes" id="UP001150924">
    <property type="component" value="Unassembled WGS sequence"/>
</dbReference>
<evidence type="ECO:0000256" key="1">
    <source>
        <dbReference type="SAM" id="MobiDB-lite"/>
    </source>
</evidence>
<keyword evidence="4" id="KW-1185">Reference proteome</keyword>
<dbReference type="Pfam" id="PF10948">
    <property type="entry name" value="DUF2635"/>
    <property type="match status" value="1"/>
</dbReference>
<feature type="compositionally biased region" description="Polar residues" evidence="1">
    <location>
        <begin position="58"/>
        <end position="68"/>
    </location>
</feature>
<organism evidence="3 4">
    <name type="scientific">Nannocystis pusilla</name>
    <dbReference type="NCBI Taxonomy" id="889268"/>
    <lineage>
        <taxon>Bacteria</taxon>
        <taxon>Pseudomonadati</taxon>
        <taxon>Myxococcota</taxon>
        <taxon>Polyangia</taxon>
        <taxon>Nannocystales</taxon>
        <taxon>Nannocystaceae</taxon>
        <taxon>Nannocystis</taxon>
    </lineage>
</organism>
<name>A0A9X3ERG9_9BACT</name>
<dbReference type="EMBL" id="JAPNKE010000001">
    <property type="protein sequence ID" value="MCY1003996.1"/>
    <property type="molecule type" value="Genomic_DNA"/>
</dbReference>
<sequence length="79" mass="8366">MTVKTLIVPRAGLKLRDPLTGQPVPAEGIVVTGRLSVFWHRLKKSGDVEALQVDDAPASSTIESTAEPLTTDPADATEV</sequence>